<reference evidence="3" key="1">
    <citation type="submission" date="2022-09" db="EMBL/GenBank/DDBJ databases">
        <title>Fusarium specimens isolated from Avocado Roots.</title>
        <authorList>
            <person name="Stajich J."/>
            <person name="Roper C."/>
            <person name="Heimlech-Rivalta G."/>
        </authorList>
    </citation>
    <scope>NUCLEOTIDE SEQUENCE</scope>
    <source>
        <strain evidence="3">CF00136</strain>
    </source>
</reference>
<accession>A0A9W8VAD4</accession>
<feature type="compositionally biased region" description="Low complexity" evidence="1">
    <location>
        <begin position="10"/>
        <end position="24"/>
    </location>
</feature>
<dbReference type="PANTHER" id="PTHR24359">
    <property type="entry name" value="SERINE/THREONINE-PROTEIN KINASE SBK1"/>
    <property type="match status" value="1"/>
</dbReference>
<dbReference type="SMART" id="SM00220">
    <property type="entry name" value="S_TKc"/>
    <property type="match status" value="1"/>
</dbReference>
<gene>
    <name evidence="3" type="ORF">NW762_013386</name>
</gene>
<name>A0A9W8VAD4_9HYPO</name>
<dbReference type="InterPro" id="IPR000719">
    <property type="entry name" value="Prot_kinase_dom"/>
</dbReference>
<dbReference type="SUPFAM" id="SSF56112">
    <property type="entry name" value="Protein kinase-like (PK-like)"/>
    <property type="match status" value="1"/>
</dbReference>
<dbReference type="Proteomes" id="UP001152049">
    <property type="component" value="Unassembled WGS sequence"/>
</dbReference>
<dbReference type="Gene3D" id="1.10.510.10">
    <property type="entry name" value="Transferase(Phosphotransferase) domain 1"/>
    <property type="match status" value="1"/>
</dbReference>
<dbReference type="PROSITE" id="PS50011">
    <property type="entry name" value="PROTEIN_KINASE_DOM"/>
    <property type="match status" value="1"/>
</dbReference>
<dbReference type="AlphaFoldDB" id="A0A9W8VAD4"/>
<protein>
    <recommendedName>
        <fullName evidence="2">Protein kinase domain-containing protein</fullName>
    </recommendedName>
</protein>
<keyword evidence="4" id="KW-1185">Reference proteome</keyword>
<evidence type="ECO:0000256" key="1">
    <source>
        <dbReference type="SAM" id="MobiDB-lite"/>
    </source>
</evidence>
<dbReference type="GO" id="GO:0005524">
    <property type="term" value="F:ATP binding"/>
    <property type="evidence" value="ECO:0007669"/>
    <property type="project" value="InterPro"/>
</dbReference>
<sequence length="465" mass="53713">MDRPRNSNLGTTDAIGGDGTDAQTNAPSDTRPIRFDETSEAFVLECDLRRILTRETVQLVLDRILYRYPDKPTVSLDTIFDDTRDTGRLKILATLIYIGRTKALYEFVTSNIWDDALPLSKSSPLFTDWKWLWLGAFVERQYLFLPQVIDFECMEHKRFNGSIRMPFLNPLVDPEEGAHGAVSKVRIHQDYQKWGRRTRCKDQYAIKLFKADAVTFQQERDALVRFSHPNKGHESLIQLLYSYELRSRKYLIFPCAEWDLEYHWANHQADPTSQADLIWMLQECYGIASGLYKVHNHTSWQVGARKSGSRNKGRHGDIKPKNILFFRHEDDSPGRLVVADFTLMRFHSSIDTDYTRIRNVGYSRTYRPPEMDGSGGTQVSQKYDIWTLGCVFLEFITWHLLGSDAVRPSKEGCGRGFVAPDGQVREDFGTSRQRDDNAVVRHDKFFNSFYDTPPIVKPSVLKIVD</sequence>
<feature type="region of interest" description="Disordered" evidence="1">
    <location>
        <begin position="1"/>
        <end position="31"/>
    </location>
</feature>
<comment type="caution">
    <text evidence="3">The sequence shown here is derived from an EMBL/GenBank/DDBJ whole genome shotgun (WGS) entry which is preliminary data.</text>
</comment>
<evidence type="ECO:0000259" key="2">
    <source>
        <dbReference type="PROSITE" id="PS50011"/>
    </source>
</evidence>
<evidence type="ECO:0000313" key="3">
    <source>
        <dbReference type="EMBL" id="KAJ4246834.1"/>
    </source>
</evidence>
<dbReference type="EMBL" id="JAOQAZ010000041">
    <property type="protein sequence ID" value="KAJ4246834.1"/>
    <property type="molecule type" value="Genomic_DNA"/>
</dbReference>
<dbReference type="PANTHER" id="PTHR24359:SF37">
    <property type="entry name" value="PROTEIN KINASE DOMAIN-CONTAINING PROTEIN"/>
    <property type="match status" value="1"/>
</dbReference>
<organism evidence="3 4">
    <name type="scientific">Fusarium torreyae</name>
    <dbReference type="NCBI Taxonomy" id="1237075"/>
    <lineage>
        <taxon>Eukaryota</taxon>
        <taxon>Fungi</taxon>
        <taxon>Dikarya</taxon>
        <taxon>Ascomycota</taxon>
        <taxon>Pezizomycotina</taxon>
        <taxon>Sordariomycetes</taxon>
        <taxon>Hypocreomycetidae</taxon>
        <taxon>Hypocreales</taxon>
        <taxon>Nectriaceae</taxon>
        <taxon>Fusarium</taxon>
    </lineage>
</organism>
<feature type="domain" description="Protein kinase" evidence="2">
    <location>
        <begin position="168"/>
        <end position="465"/>
    </location>
</feature>
<dbReference type="OrthoDB" id="1046782at2759"/>
<dbReference type="GO" id="GO:0004674">
    <property type="term" value="F:protein serine/threonine kinase activity"/>
    <property type="evidence" value="ECO:0007669"/>
    <property type="project" value="TreeGrafter"/>
</dbReference>
<dbReference type="Pfam" id="PF00069">
    <property type="entry name" value="Pkinase"/>
    <property type="match status" value="1"/>
</dbReference>
<dbReference type="InterPro" id="IPR011009">
    <property type="entry name" value="Kinase-like_dom_sf"/>
</dbReference>
<evidence type="ECO:0000313" key="4">
    <source>
        <dbReference type="Proteomes" id="UP001152049"/>
    </source>
</evidence>
<proteinExistence type="predicted"/>